<protein>
    <submittedName>
        <fullName evidence="1">Uncharacterized protein</fullName>
    </submittedName>
</protein>
<keyword evidence="2" id="KW-1185">Reference proteome</keyword>
<reference evidence="2" key="1">
    <citation type="journal article" date="2022" name="Mol. Ecol. Resour.">
        <title>The genomes of chicory, endive, great burdock and yacon provide insights into Asteraceae palaeo-polyploidization history and plant inulin production.</title>
        <authorList>
            <person name="Fan W."/>
            <person name="Wang S."/>
            <person name="Wang H."/>
            <person name="Wang A."/>
            <person name="Jiang F."/>
            <person name="Liu H."/>
            <person name="Zhao H."/>
            <person name="Xu D."/>
            <person name="Zhang Y."/>
        </authorList>
    </citation>
    <scope>NUCLEOTIDE SEQUENCE [LARGE SCALE GENOMIC DNA]</scope>
    <source>
        <strain evidence="2">cv. Yunnan</strain>
    </source>
</reference>
<comment type="caution">
    <text evidence="1">The sequence shown here is derived from an EMBL/GenBank/DDBJ whole genome shotgun (WGS) entry which is preliminary data.</text>
</comment>
<organism evidence="1 2">
    <name type="scientific">Smallanthus sonchifolius</name>
    <dbReference type="NCBI Taxonomy" id="185202"/>
    <lineage>
        <taxon>Eukaryota</taxon>
        <taxon>Viridiplantae</taxon>
        <taxon>Streptophyta</taxon>
        <taxon>Embryophyta</taxon>
        <taxon>Tracheophyta</taxon>
        <taxon>Spermatophyta</taxon>
        <taxon>Magnoliopsida</taxon>
        <taxon>eudicotyledons</taxon>
        <taxon>Gunneridae</taxon>
        <taxon>Pentapetalae</taxon>
        <taxon>asterids</taxon>
        <taxon>campanulids</taxon>
        <taxon>Asterales</taxon>
        <taxon>Asteraceae</taxon>
        <taxon>Asteroideae</taxon>
        <taxon>Heliantheae alliance</taxon>
        <taxon>Millerieae</taxon>
        <taxon>Smallanthus</taxon>
    </lineage>
</organism>
<reference evidence="1 2" key="2">
    <citation type="journal article" date="2022" name="Mol. Ecol. Resour.">
        <title>The genomes of chicory, endive, great burdock and yacon provide insights into Asteraceae paleo-polyploidization history and plant inulin production.</title>
        <authorList>
            <person name="Fan W."/>
            <person name="Wang S."/>
            <person name="Wang H."/>
            <person name="Wang A."/>
            <person name="Jiang F."/>
            <person name="Liu H."/>
            <person name="Zhao H."/>
            <person name="Xu D."/>
            <person name="Zhang Y."/>
        </authorList>
    </citation>
    <scope>NUCLEOTIDE SEQUENCE [LARGE SCALE GENOMIC DNA]</scope>
    <source>
        <strain evidence="2">cv. Yunnan</strain>
        <tissue evidence="1">Leaves</tissue>
    </source>
</reference>
<evidence type="ECO:0000313" key="2">
    <source>
        <dbReference type="Proteomes" id="UP001056120"/>
    </source>
</evidence>
<sequence length="328" mass="36621">MTTEPPNVTDGKALENFYRLNMGGEHISSDNDTGMYRSWDPDDIYIYGAASGSTPFSPITITYTSETPSYTAPELVYQSQRSMGNQSDTYNLTWRLPVDSGFFYSLRLHFCNIIPQYTRTGQVVFTIFINNQTADKEIDLFDLTPDSGYPVYKDYVVFVHDPDGSMLCGRPAINLGLPDEQVNLAELGKSCYQKGTLHDIIDQNLSGEIAPKCLMKFGEVVYSCLEKEGIARPAMDEVVWGLEFALQLQENTEKTGGMVDEAVLENQQLSFSMQAEPATTDEYVLLGTVLENQQLSFSMQAEPATTDEYVLLGSTREAIKHDTQTSNL</sequence>
<gene>
    <name evidence="1" type="ORF">L1987_44040</name>
</gene>
<proteinExistence type="predicted"/>
<name>A0ACB9GQD3_9ASTR</name>
<dbReference type="EMBL" id="CM042031">
    <property type="protein sequence ID" value="KAI3784932.1"/>
    <property type="molecule type" value="Genomic_DNA"/>
</dbReference>
<dbReference type="Proteomes" id="UP001056120">
    <property type="component" value="Linkage Group LG14"/>
</dbReference>
<evidence type="ECO:0000313" key="1">
    <source>
        <dbReference type="EMBL" id="KAI3784932.1"/>
    </source>
</evidence>
<accession>A0ACB9GQD3</accession>